<gene>
    <name evidence="1" type="ORF">PsorP6_001199</name>
</gene>
<comment type="caution">
    <text evidence="1">The sequence shown here is derived from an EMBL/GenBank/DDBJ whole genome shotgun (WGS) entry which is preliminary data.</text>
</comment>
<accession>A0ACC0WVZ4</accession>
<reference evidence="1 2" key="1">
    <citation type="journal article" date="2022" name="bioRxiv">
        <title>The genome of the oomycete Peronosclerospora sorghi, a cosmopolitan pathogen of maize and sorghum, is inflated with dispersed pseudogenes.</title>
        <authorList>
            <person name="Fletcher K."/>
            <person name="Martin F."/>
            <person name="Isakeit T."/>
            <person name="Cavanaugh K."/>
            <person name="Magill C."/>
            <person name="Michelmore R."/>
        </authorList>
    </citation>
    <scope>NUCLEOTIDE SEQUENCE [LARGE SCALE GENOMIC DNA]</scope>
    <source>
        <strain evidence="1">P6</strain>
    </source>
</reference>
<dbReference type="EMBL" id="CM047580">
    <property type="protein sequence ID" value="KAI9922949.1"/>
    <property type="molecule type" value="Genomic_DNA"/>
</dbReference>
<dbReference type="Proteomes" id="UP001163321">
    <property type="component" value="Chromosome 1"/>
</dbReference>
<proteinExistence type="predicted"/>
<sequence>MMNTKRDTMVESAQRIILQPMHWKRIGTLSDEAPRLYELARSPAARASPDATTTYTLRATKPLDASIAEIEDVLTGQTALLKPHDTSSSSSLLPRLLPATYVYGKTLALYPPLEIASTKERESVRIESARFKSYCLDEYPHREPGERLDTVEDYKILGYTLSTQLQRSNAKKCSKHGTTSVVPSVLHLYRPVCAASAGADRRNDVTWTPPTRSPRNSRYLTKRLPGEHPSLGHGVPEFLRLPENELRQTLEIGTTTIFFQVSITERQPLPRELLHVSKVNRFIVTDRSQFRLNLLSIMHLKKTIAHRFALGRIFSYTSSFNAFHALE</sequence>
<name>A0ACC0WVZ4_9STRA</name>
<keyword evidence="2" id="KW-1185">Reference proteome</keyword>
<protein>
    <submittedName>
        <fullName evidence="1">Uncharacterized protein</fullName>
    </submittedName>
</protein>
<evidence type="ECO:0000313" key="2">
    <source>
        <dbReference type="Proteomes" id="UP001163321"/>
    </source>
</evidence>
<organism evidence="1 2">
    <name type="scientific">Peronosclerospora sorghi</name>
    <dbReference type="NCBI Taxonomy" id="230839"/>
    <lineage>
        <taxon>Eukaryota</taxon>
        <taxon>Sar</taxon>
        <taxon>Stramenopiles</taxon>
        <taxon>Oomycota</taxon>
        <taxon>Peronosporomycetes</taxon>
        <taxon>Peronosporales</taxon>
        <taxon>Peronosporaceae</taxon>
        <taxon>Peronosclerospora</taxon>
    </lineage>
</organism>
<evidence type="ECO:0000313" key="1">
    <source>
        <dbReference type="EMBL" id="KAI9922949.1"/>
    </source>
</evidence>